<evidence type="ECO:0000313" key="1">
    <source>
        <dbReference type="EMBL" id="CAG8722236.1"/>
    </source>
</evidence>
<evidence type="ECO:0000313" key="2">
    <source>
        <dbReference type="Proteomes" id="UP000789860"/>
    </source>
</evidence>
<keyword evidence="2" id="KW-1185">Reference proteome</keyword>
<proteinExistence type="predicted"/>
<comment type="caution">
    <text evidence="1">The sequence shown here is derived from an EMBL/GenBank/DDBJ whole genome shotgun (WGS) entry which is preliminary data.</text>
</comment>
<feature type="non-terminal residue" evidence="1">
    <location>
        <position position="1"/>
    </location>
</feature>
<dbReference type="Proteomes" id="UP000789860">
    <property type="component" value="Unassembled WGS sequence"/>
</dbReference>
<sequence length="143" mass="16740">ILPLNLENPDNHKNIGRAWLLPLLKDHIRNTELNYFIQEIVPLSERLAHKSLDFQKQNRMIEAKVYETLTQQLWALLPGFCDLPLDLPHTFTNVTAELFSNVMYQKPELRPTIALALENLVKKNYIIIESNEDNNELKKKYDS</sequence>
<reference evidence="1" key="1">
    <citation type="submission" date="2021-06" db="EMBL/GenBank/DDBJ databases">
        <authorList>
            <person name="Kallberg Y."/>
            <person name="Tangrot J."/>
            <person name="Rosling A."/>
        </authorList>
    </citation>
    <scope>NUCLEOTIDE SEQUENCE</scope>
    <source>
        <strain evidence="1">AU212A</strain>
    </source>
</reference>
<dbReference type="EMBL" id="CAJVPM010048101">
    <property type="protein sequence ID" value="CAG8722236.1"/>
    <property type="molecule type" value="Genomic_DNA"/>
</dbReference>
<feature type="non-terminal residue" evidence="1">
    <location>
        <position position="143"/>
    </location>
</feature>
<protein>
    <submittedName>
        <fullName evidence="1">9695_t:CDS:1</fullName>
    </submittedName>
</protein>
<organism evidence="1 2">
    <name type="scientific">Scutellospora calospora</name>
    <dbReference type="NCBI Taxonomy" id="85575"/>
    <lineage>
        <taxon>Eukaryota</taxon>
        <taxon>Fungi</taxon>
        <taxon>Fungi incertae sedis</taxon>
        <taxon>Mucoromycota</taxon>
        <taxon>Glomeromycotina</taxon>
        <taxon>Glomeromycetes</taxon>
        <taxon>Diversisporales</taxon>
        <taxon>Gigasporaceae</taxon>
        <taxon>Scutellospora</taxon>
    </lineage>
</organism>
<gene>
    <name evidence="1" type="ORF">SCALOS_LOCUS11297</name>
</gene>
<accession>A0ACA9PRN4</accession>
<name>A0ACA9PRN4_9GLOM</name>